<evidence type="ECO:0000256" key="1">
    <source>
        <dbReference type="SAM" id="Coils"/>
    </source>
</evidence>
<evidence type="ECO:0000313" key="3">
    <source>
        <dbReference type="EMBL" id="KAF9937426.1"/>
    </source>
</evidence>
<dbReference type="OrthoDB" id="2444224at2759"/>
<keyword evidence="4" id="KW-1185">Reference proteome</keyword>
<feature type="region of interest" description="Disordered" evidence="2">
    <location>
        <begin position="24"/>
        <end position="75"/>
    </location>
</feature>
<feature type="compositionally biased region" description="Basic and acidic residues" evidence="2">
    <location>
        <begin position="147"/>
        <end position="168"/>
    </location>
</feature>
<accession>A0A9P6ILY4</accession>
<proteinExistence type="predicted"/>
<dbReference type="Proteomes" id="UP000749646">
    <property type="component" value="Unassembled WGS sequence"/>
</dbReference>
<dbReference type="EMBL" id="JAAAHW010009689">
    <property type="protein sequence ID" value="KAF9937426.1"/>
    <property type="molecule type" value="Genomic_DNA"/>
</dbReference>
<feature type="compositionally biased region" description="Polar residues" evidence="2">
    <location>
        <begin position="179"/>
        <end position="189"/>
    </location>
</feature>
<feature type="compositionally biased region" description="Basic and acidic residues" evidence="2">
    <location>
        <begin position="28"/>
        <end position="50"/>
    </location>
</feature>
<sequence length="363" mass="39838">MPSTRFATQNQAKAIPLVTVSLARGHQRQADNIDRTADDSSIRSSEDKPPYDASQSMDRIRGDNGVIEATSSPSNEDLTQAVLHLSRTLNDQALVQHKKQRKSIQQLTDEQDRLDDDLLNGATEMVPVSMMNTRSIATMEEFLPKDPKELDVNGHLSDDGRSSDDGLRSPRKPRRRIEQYQNPFGTSVSSEDEFDDDNEWPGRGEDQSEEGHTKANSVRLTSSKDSSNRRMPDFTTPSLSPALDPRQSDNENSNTVSSSSSFSSSSFSTSFDHPVTRLSRSRFPSEAGSMTCTLKDPSHGVACLPHQSQHFQRVDSSLSDRAGPGQAFTSRPIPNLSNPILSTSAAFSDFPPTAISTAILLGK</sequence>
<feature type="compositionally biased region" description="Basic and acidic residues" evidence="2">
    <location>
        <begin position="200"/>
        <end position="213"/>
    </location>
</feature>
<dbReference type="AlphaFoldDB" id="A0A9P6ILY4"/>
<name>A0A9P6ILY4_9FUNG</name>
<protein>
    <submittedName>
        <fullName evidence="3">Uncharacterized protein</fullName>
    </submittedName>
</protein>
<gene>
    <name evidence="3" type="ORF">BGZ65_001496</name>
</gene>
<feature type="compositionally biased region" description="Low complexity" evidence="2">
    <location>
        <begin position="257"/>
        <end position="271"/>
    </location>
</feature>
<feature type="region of interest" description="Disordered" evidence="2">
    <location>
        <begin position="147"/>
        <end position="276"/>
    </location>
</feature>
<feature type="coiled-coil region" evidence="1">
    <location>
        <begin position="90"/>
        <end position="117"/>
    </location>
</feature>
<evidence type="ECO:0000313" key="4">
    <source>
        <dbReference type="Proteomes" id="UP000749646"/>
    </source>
</evidence>
<organism evidence="3 4">
    <name type="scientific">Modicella reniformis</name>
    <dbReference type="NCBI Taxonomy" id="1440133"/>
    <lineage>
        <taxon>Eukaryota</taxon>
        <taxon>Fungi</taxon>
        <taxon>Fungi incertae sedis</taxon>
        <taxon>Mucoromycota</taxon>
        <taxon>Mortierellomycotina</taxon>
        <taxon>Mortierellomycetes</taxon>
        <taxon>Mortierellales</taxon>
        <taxon>Mortierellaceae</taxon>
        <taxon>Modicella</taxon>
    </lineage>
</organism>
<feature type="compositionally biased region" description="Acidic residues" evidence="2">
    <location>
        <begin position="190"/>
        <end position="199"/>
    </location>
</feature>
<feature type="compositionally biased region" description="Polar residues" evidence="2">
    <location>
        <begin position="214"/>
        <end position="225"/>
    </location>
</feature>
<evidence type="ECO:0000256" key="2">
    <source>
        <dbReference type="SAM" id="MobiDB-lite"/>
    </source>
</evidence>
<comment type="caution">
    <text evidence="3">The sequence shown here is derived from an EMBL/GenBank/DDBJ whole genome shotgun (WGS) entry which is preliminary data.</text>
</comment>
<keyword evidence="1" id="KW-0175">Coiled coil</keyword>
<reference evidence="3" key="1">
    <citation type="journal article" date="2020" name="Fungal Divers.">
        <title>Resolving the Mortierellaceae phylogeny through synthesis of multi-gene phylogenetics and phylogenomics.</title>
        <authorList>
            <person name="Vandepol N."/>
            <person name="Liber J."/>
            <person name="Desiro A."/>
            <person name="Na H."/>
            <person name="Kennedy M."/>
            <person name="Barry K."/>
            <person name="Grigoriev I.V."/>
            <person name="Miller A.N."/>
            <person name="O'Donnell K."/>
            <person name="Stajich J.E."/>
            <person name="Bonito G."/>
        </authorList>
    </citation>
    <scope>NUCLEOTIDE SEQUENCE</scope>
    <source>
        <strain evidence="3">MES-2147</strain>
    </source>
</reference>